<name>A0A4P2QUC8_SORCE</name>
<keyword evidence="2" id="KW-0813">Transport</keyword>
<feature type="transmembrane region" description="Helical" evidence="6">
    <location>
        <begin position="564"/>
        <end position="591"/>
    </location>
</feature>
<sequence length="684" mass="73769">MAIKQLTPEQVHTMSLEEKDTWWLKNVYRGDMPQLTWRSGITGMLLGAFLSLTNLYIGARTGWSLGVGITSVILAFGLFKVLSRLGLASDMTVLENNAMQSIATSAGYMNAPLFTSLAAYSMVTTTIIPMGRAMIWMFVLAILGVLFAFPMKKRFINDEQLPFPEGMAAGVVMDALHESDEKEGLFKAKLLLGGGLASAMLELLRDDKVMRALFALKSIPHHYDEVFYHGWFADLLKRWGLSPAIRGVPLNELTIRFDTSIIFVATGGLMGIRTGASLLLGGILNYWILAPLLIQHGIILPKNGHYGFGQITLWALWGGVACMTTSSLYAFFSKPKVIIDAFRGLSKKGGARDVLADIELPVKLSIIGVPVVGLVVVVLGQLWFGISWWLGIIAVPLVFVFSLIAVNSTGITAITPTGALGKLTQLTYGALAPKNITTNLMTAGITAEVASNTANLLMDIKPGYMLGGKPRHQAMGHVLGTVAGLVLSVPIWYLVLIQGDIGRYGTEQLPVPSALTWKAVAEVLMKGLDFLHPTAKSAVVVGAIVGILVEITKQLTKNRFPLSAVALGLAFILNFTDIWSMFLGSFLFWLIERRAAAWHRARERESRLSETGPGGLTEAPAPPVKRPWYALAAENTEAICAGVIAGGSLMGIGLSVLGVLVLPDVLEAASLTKALGQILDFLPK</sequence>
<evidence type="ECO:0000313" key="7">
    <source>
        <dbReference type="EMBL" id="AUX33984.1"/>
    </source>
</evidence>
<dbReference type="GO" id="GO:0016020">
    <property type="term" value="C:membrane"/>
    <property type="evidence" value="ECO:0007669"/>
    <property type="project" value="UniProtKB-SubCell"/>
</dbReference>
<dbReference type="EMBL" id="CP012672">
    <property type="protein sequence ID" value="AUX33984.1"/>
    <property type="molecule type" value="Genomic_DNA"/>
</dbReference>
<reference evidence="7 8" key="1">
    <citation type="submission" date="2015-09" db="EMBL/GenBank/DDBJ databases">
        <title>Sorangium comparison.</title>
        <authorList>
            <person name="Zaburannyi N."/>
            <person name="Bunk B."/>
            <person name="Overmann J."/>
            <person name="Mueller R."/>
        </authorList>
    </citation>
    <scope>NUCLEOTIDE SEQUENCE [LARGE SCALE GENOMIC DNA]</scope>
    <source>
        <strain evidence="7 8">So ce836</strain>
    </source>
</reference>
<protein>
    <submittedName>
        <fullName evidence="7">Peptide transporter</fullName>
    </submittedName>
</protein>
<comment type="subcellular location">
    <subcellularLocation>
        <location evidence="1">Membrane</location>
        <topology evidence="1">Multi-pass membrane protein</topology>
    </subcellularLocation>
</comment>
<evidence type="ECO:0000256" key="2">
    <source>
        <dbReference type="ARBA" id="ARBA00022448"/>
    </source>
</evidence>
<dbReference type="AlphaFoldDB" id="A0A4P2QUC8"/>
<evidence type="ECO:0000256" key="1">
    <source>
        <dbReference type="ARBA" id="ARBA00004141"/>
    </source>
</evidence>
<gene>
    <name evidence="7" type="ORF">SOCE836_061520</name>
</gene>
<feature type="transmembrane region" description="Helical" evidence="6">
    <location>
        <begin position="474"/>
        <end position="495"/>
    </location>
</feature>
<evidence type="ECO:0000256" key="6">
    <source>
        <dbReference type="SAM" id="Phobius"/>
    </source>
</evidence>
<dbReference type="InterPro" id="IPR004813">
    <property type="entry name" value="OPT"/>
</dbReference>
<accession>A0A4P2QUC8</accession>
<feature type="transmembrane region" description="Helical" evidence="6">
    <location>
        <begin position="311"/>
        <end position="333"/>
    </location>
</feature>
<proteinExistence type="predicted"/>
<feature type="transmembrane region" description="Helical" evidence="6">
    <location>
        <begin position="386"/>
        <end position="406"/>
    </location>
</feature>
<evidence type="ECO:0000313" key="8">
    <source>
        <dbReference type="Proteomes" id="UP000295497"/>
    </source>
</evidence>
<feature type="transmembrane region" description="Helical" evidence="6">
    <location>
        <begin position="133"/>
        <end position="151"/>
    </location>
</feature>
<dbReference type="InterPro" id="IPR045035">
    <property type="entry name" value="YSL-like"/>
</dbReference>
<organism evidence="7 8">
    <name type="scientific">Sorangium cellulosum</name>
    <name type="common">Polyangium cellulosum</name>
    <dbReference type="NCBI Taxonomy" id="56"/>
    <lineage>
        <taxon>Bacteria</taxon>
        <taxon>Pseudomonadati</taxon>
        <taxon>Myxococcota</taxon>
        <taxon>Polyangia</taxon>
        <taxon>Polyangiales</taxon>
        <taxon>Polyangiaceae</taxon>
        <taxon>Sorangium</taxon>
    </lineage>
</organism>
<dbReference type="Proteomes" id="UP000295497">
    <property type="component" value="Chromosome"/>
</dbReference>
<evidence type="ECO:0000256" key="5">
    <source>
        <dbReference type="ARBA" id="ARBA00023136"/>
    </source>
</evidence>
<feature type="transmembrane region" description="Helical" evidence="6">
    <location>
        <begin position="35"/>
        <end position="57"/>
    </location>
</feature>
<dbReference type="GO" id="GO:0035673">
    <property type="term" value="F:oligopeptide transmembrane transporter activity"/>
    <property type="evidence" value="ECO:0007669"/>
    <property type="project" value="InterPro"/>
</dbReference>
<evidence type="ECO:0000256" key="4">
    <source>
        <dbReference type="ARBA" id="ARBA00022989"/>
    </source>
</evidence>
<evidence type="ECO:0000256" key="3">
    <source>
        <dbReference type="ARBA" id="ARBA00022692"/>
    </source>
</evidence>
<feature type="transmembrane region" description="Helical" evidence="6">
    <location>
        <begin position="278"/>
        <end position="299"/>
    </location>
</feature>
<dbReference type="Pfam" id="PF03169">
    <property type="entry name" value="OPT"/>
    <property type="match status" value="1"/>
</dbReference>
<keyword evidence="5 6" id="KW-0472">Membrane</keyword>
<feature type="transmembrane region" description="Helical" evidence="6">
    <location>
        <begin position="63"/>
        <end position="82"/>
    </location>
</feature>
<feature type="transmembrane region" description="Helical" evidence="6">
    <location>
        <begin position="354"/>
        <end position="380"/>
    </location>
</feature>
<feature type="transmembrane region" description="Helical" evidence="6">
    <location>
        <begin position="102"/>
        <end position="121"/>
    </location>
</feature>
<dbReference type="RefSeq" id="WP_129577272.1">
    <property type="nucleotide sequence ID" value="NZ_CP012672.1"/>
</dbReference>
<keyword evidence="3 6" id="KW-0812">Transmembrane</keyword>
<dbReference type="PANTHER" id="PTHR31645:SF0">
    <property type="entry name" value="OLIGOPEPTIDE TRANSPORTER YGL114W-RELATED"/>
    <property type="match status" value="1"/>
</dbReference>
<dbReference type="PANTHER" id="PTHR31645">
    <property type="entry name" value="OLIGOPEPTIDE TRANSPORTER YGL114W-RELATED"/>
    <property type="match status" value="1"/>
</dbReference>
<dbReference type="NCBIfam" id="TIGR00728">
    <property type="entry name" value="OPT_sfam"/>
    <property type="match status" value="1"/>
</dbReference>
<keyword evidence="4 6" id="KW-1133">Transmembrane helix</keyword>